<dbReference type="EMBL" id="JAWPEI010000002">
    <property type="protein sequence ID" value="KAK4735681.1"/>
    <property type="molecule type" value="Genomic_DNA"/>
</dbReference>
<accession>A0AAV9MCU1</accession>
<organism evidence="2 3">
    <name type="scientific">Solanum pinnatisectum</name>
    <name type="common">tansyleaf nightshade</name>
    <dbReference type="NCBI Taxonomy" id="50273"/>
    <lineage>
        <taxon>Eukaryota</taxon>
        <taxon>Viridiplantae</taxon>
        <taxon>Streptophyta</taxon>
        <taxon>Embryophyta</taxon>
        <taxon>Tracheophyta</taxon>
        <taxon>Spermatophyta</taxon>
        <taxon>Magnoliopsida</taxon>
        <taxon>eudicotyledons</taxon>
        <taxon>Gunneridae</taxon>
        <taxon>Pentapetalae</taxon>
        <taxon>asterids</taxon>
        <taxon>lamiids</taxon>
        <taxon>Solanales</taxon>
        <taxon>Solanaceae</taxon>
        <taxon>Solanoideae</taxon>
        <taxon>Solaneae</taxon>
        <taxon>Solanum</taxon>
    </lineage>
</organism>
<name>A0AAV9MCU1_9SOLN</name>
<evidence type="ECO:0000313" key="2">
    <source>
        <dbReference type="EMBL" id="KAK4735681.1"/>
    </source>
</evidence>
<feature type="coiled-coil region" evidence="1">
    <location>
        <begin position="222"/>
        <end position="277"/>
    </location>
</feature>
<keyword evidence="3" id="KW-1185">Reference proteome</keyword>
<sequence length="289" mass="32671">MISLARAYVSEEERNKKLLEVGNELLQQPPSSKEELLEKLDALGSVSNTKEIDFPKACKKQRKRKYFLSQEEGEATDDPTPPTLTMQHNLTPKGVHGNKGVRVDVHGYKVKVSSGPILTAIFAKYGDIAVNCHYKSLAFRASILDIVCDVVRRLKTGEVGSTSIKDMRTLVSAAAKVKLDVTWLQQYLDEISEEGDMEKKLSDLMELSKTTMLVSIAAKKDMVERNRKVFAAEERLKKAEKRVQEARSQAGEVERSVKVFETVREKVQQDIKEVEDQAQYRLSRLNELL</sequence>
<evidence type="ECO:0000256" key="1">
    <source>
        <dbReference type="SAM" id="Coils"/>
    </source>
</evidence>
<dbReference type="Proteomes" id="UP001311915">
    <property type="component" value="Unassembled WGS sequence"/>
</dbReference>
<evidence type="ECO:0000313" key="3">
    <source>
        <dbReference type="Proteomes" id="UP001311915"/>
    </source>
</evidence>
<protein>
    <recommendedName>
        <fullName evidence="4">Phospholipase-like protein</fullName>
    </recommendedName>
</protein>
<dbReference type="Pfam" id="PF05278">
    <property type="entry name" value="PEARLI-4"/>
    <property type="match status" value="1"/>
</dbReference>
<keyword evidence="1" id="KW-0175">Coiled coil</keyword>
<comment type="caution">
    <text evidence="2">The sequence shown here is derived from an EMBL/GenBank/DDBJ whole genome shotgun (WGS) entry which is preliminary data.</text>
</comment>
<dbReference type="PANTHER" id="PTHR35358:SF18">
    <property type="entry name" value="PHOSPHOLIPASE-LIKE PROTEIN-RELATED"/>
    <property type="match status" value="1"/>
</dbReference>
<dbReference type="PANTHER" id="PTHR35358">
    <property type="entry name" value="OS06G0711100 PROTEIN"/>
    <property type="match status" value="1"/>
</dbReference>
<dbReference type="InterPro" id="IPR007942">
    <property type="entry name" value="PLipase-like"/>
</dbReference>
<gene>
    <name evidence="2" type="ORF">R3W88_009942</name>
</gene>
<evidence type="ECO:0008006" key="4">
    <source>
        <dbReference type="Google" id="ProtNLM"/>
    </source>
</evidence>
<reference evidence="2 3" key="1">
    <citation type="submission" date="2023-10" db="EMBL/GenBank/DDBJ databases">
        <title>Genome-Wide Identification Analysis in wild type Solanum Pinnatisectum Reveals Some Genes Defensing Phytophthora Infestans.</title>
        <authorList>
            <person name="Sun C."/>
        </authorList>
    </citation>
    <scope>NUCLEOTIDE SEQUENCE [LARGE SCALE GENOMIC DNA]</scope>
    <source>
        <strain evidence="2">LQN</strain>
        <tissue evidence="2">Leaf</tissue>
    </source>
</reference>
<proteinExistence type="predicted"/>
<dbReference type="AlphaFoldDB" id="A0AAV9MCU1"/>